<dbReference type="PANTHER" id="PTHR33525:SF3">
    <property type="entry name" value="RIBONUCLEASE Y"/>
    <property type="match status" value="1"/>
</dbReference>
<reference evidence="2" key="1">
    <citation type="submission" date="2022-03" db="EMBL/GenBank/DDBJ databases">
        <title>Genomic Encyclopedia of Type Strains, Phase III (KMG-III): the genomes of soil and plant-associated and newly described type strains.</title>
        <authorList>
            <person name="Whitman W."/>
        </authorList>
    </citation>
    <scope>NUCLEOTIDE SEQUENCE</scope>
    <source>
        <strain evidence="2">ANL 6-2</strain>
    </source>
</reference>
<organism evidence="2 3">
    <name type="scientific">Natronocella acetinitrilica</name>
    <dbReference type="NCBI Taxonomy" id="414046"/>
    <lineage>
        <taxon>Bacteria</taxon>
        <taxon>Pseudomonadati</taxon>
        <taxon>Pseudomonadota</taxon>
        <taxon>Gammaproteobacteria</taxon>
        <taxon>Chromatiales</taxon>
        <taxon>Ectothiorhodospiraceae</taxon>
        <taxon>Natronocella</taxon>
    </lineage>
</organism>
<dbReference type="EMBL" id="JALJXV010000004">
    <property type="protein sequence ID" value="MCP1674954.1"/>
    <property type="molecule type" value="Genomic_DNA"/>
</dbReference>
<gene>
    <name evidence="2" type="ORF">J2T57_002092</name>
</gene>
<dbReference type="InterPro" id="IPR013976">
    <property type="entry name" value="HDOD"/>
</dbReference>
<evidence type="ECO:0000259" key="1">
    <source>
        <dbReference type="PROSITE" id="PS51833"/>
    </source>
</evidence>
<feature type="domain" description="HDOD" evidence="1">
    <location>
        <begin position="20"/>
        <end position="215"/>
    </location>
</feature>
<dbReference type="PANTHER" id="PTHR33525">
    <property type="match status" value="1"/>
</dbReference>
<dbReference type="SUPFAM" id="SSF109604">
    <property type="entry name" value="HD-domain/PDEase-like"/>
    <property type="match status" value="1"/>
</dbReference>
<protein>
    <submittedName>
        <fullName evidence="2">HD-like signal output (HDOD) protein</fullName>
    </submittedName>
</protein>
<name>A0AAE3G4K1_9GAMM</name>
<dbReference type="AlphaFoldDB" id="A0AAE3G4K1"/>
<dbReference type="Proteomes" id="UP001205843">
    <property type="component" value="Unassembled WGS sequence"/>
</dbReference>
<evidence type="ECO:0000313" key="3">
    <source>
        <dbReference type="Proteomes" id="UP001205843"/>
    </source>
</evidence>
<sequence>MTKPARRLEDWIQRLAALTLPILTSSRNALAQLSETEDTGVRELARIAYGDAALAINLIHAANQLRHRHLDTRIVAIEQAIMMLGVQRTLEMAGDYASVDEKLQEPARRGYLLACSLAYHAAWHARDWAEARQDILPAEIATAALVRSVGELAMWCAAPRAMTTARELGGQRPHLYQQAQYVVLGVGLADISAGLIRQWRLPLLVLEHLVPDKVTGRRTLGLALAANLAQLAPLGWRHPEFEDLLETVGAFLGLDADHTQTHVQHVASEAERYRPAGLPLTWKPLLPDQQDTAASSVGGREFCMMPRPGIARSLLSLCARGDDSRTLDDLHLKHATVEAMDVPLSLALRALHHGYGLSRAIFLRLDRRGDYCRPYMALGCEGDPHLPDLELSSLPGTQIHAFLHAPQAQWLDGSALQAWRAELPLRGRRLFCGESALVGPVRDVNGLCGLIYADRTSTECALNERVLSGFNATVQALETGLRRIRIPVDG</sequence>
<accession>A0AAE3G4K1</accession>
<dbReference type="Pfam" id="PF08668">
    <property type="entry name" value="HDOD"/>
    <property type="match status" value="1"/>
</dbReference>
<comment type="caution">
    <text evidence="2">The sequence shown here is derived from an EMBL/GenBank/DDBJ whole genome shotgun (WGS) entry which is preliminary data.</text>
</comment>
<keyword evidence="3" id="KW-1185">Reference proteome</keyword>
<evidence type="ECO:0000313" key="2">
    <source>
        <dbReference type="EMBL" id="MCP1674954.1"/>
    </source>
</evidence>
<proteinExistence type="predicted"/>
<dbReference type="PROSITE" id="PS51833">
    <property type="entry name" value="HDOD"/>
    <property type="match status" value="1"/>
</dbReference>
<dbReference type="InterPro" id="IPR052340">
    <property type="entry name" value="RNase_Y/CdgJ"/>
</dbReference>
<dbReference type="Gene3D" id="1.10.3210.10">
    <property type="entry name" value="Hypothetical protein af1432"/>
    <property type="match status" value="1"/>
</dbReference>
<dbReference type="RefSeq" id="WP_253477613.1">
    <property type="nucleotide sequence ID" value="NZ_JALJXV010000004.1"/>
</dbReference>